<organism evidence="1 2">
    <name type="scientific">Deinococcus cellulosilyticus (strain DSM 18568 / NBRC 106333 / KACC 11606 / 5516J-15)</name>
    <dbReference type="NCBI Taxonomy" id="1223518"/>
    <lineage>
        <taxon>Bacteria</taxon>
        <taxon>Thermotogati</taxon>
        <taxon>Deinococcota</taxon>
        <taxon>Deinococci</taxon>
        <taxon>Deinococcales</taxon>
        <taxon>Deinococcaceae</taxon>
        <taxon>Deinococcus</taxon>
    </lineage>
</organism>
<gene>
    <name evidence="1" type="ORF">DC3_47390</name>
</gene>
<evidence type="ECO:0000313" key="2">
    <source>
        <dbReference type="Proteomes" id="UP000321306"/>
    </source>
</evidence>
<keyword evidence="2" id="KW-1185">Reference proteome</keyword>
<protein>
    <recommendedName>
        <fullName evidence="3">HTH cro/C1-type domain-containing protein</fullName>
    </recommendedName>
</protein>
<dbReference type="InterPro" id="IPR010982">
    <property type="entry name" value="Lambda_DNA-bd_dom_sf"/>
</dbReference>
<reference evidence="1 2" key="1">
    <citation type="submission" date="2019-07" db="EMBL/GenBank/DDBJ databases">
        <title>Whole genome shotgun sequence of Deinococcus cellulosilyticus NBRC 106333.</title>
        <authorList>
            <person name="Hosoyama A."/>
            <person name="Uohara A."/>
            <person name="Ohji S."/>
            <person name="Ichikawa N."/>
        </authorList>
    </citation>
    <scope>NUCLEOTIDE SEQUENCE [LARGE SCALE GENOMIC DNA]</scope>
    <source>
        <strain evidence="1 2">NBRC 106333</strain>
    </source>
</reference>
<evidence type="ECO:0008006" key="3">
    <source>
        <dbReference type="Google" id="ProtNLM"/>
    </source>
</evidence>
<dbReference type="Proteomes" id="UP000321306">
    <property type="component" value="Unassembled WGS sequence"/>
</dbReference>
<dbReference type="EMBL" id="BJXB01000028">
    <property type="protein sequence ID" value="GEM49104.1"/>
    <property type="molecule type" value="Genomic_DNA"/>
</dbReference>
<dbReference type="SUPFAM" id="SSF47413">
    <property type="entry name" value="lambda repressor-like DNA-binding domains"/>
    <property type="match status" value="1"/>
</dbReference>
<evidence type="ECO:0000313" key="1">
    <source>
        <dbReference type="EMBL" id="GEM49104.1"/>
    </source>
</evidence>
<accession>A0A511N8F2</accession>
<dbReference type="Gene3D" id="1.10.260.40">
    <property type="entry name" value="lambda repressor-like DNA-binding domains"/>
    <property type="match status" value="1"/>
</dbReference>
<name>A0A511N8F2_DEIC1</name>
<dbReference type="AlphaFoldDB" id="A0A511N8F2"/>
<comment type="caution">
    <text evidence="1">The sequence shown here is derived from an EMBL/GenBank/DDBJ whole genome shotgun (WGS) entry which is preliminary data.</text>
</comment>
<dbReference type="GO" id="GO:0003677">
    <property type="term" value="F:DNA binding"/>
    <property type="evidence" value="ECO:0007669"/>
    <property type="project" value="InterPro"/>
</dbReference>
<sequence length="96" mass="10679">MFSRHGAPVSIGQYLTLELQARQQTLSQLSETLACPEEHLRQVLDGTEPLTAALALKIERCWGVCMKLLLDLQQEHQQWVASTYQMPGGDTSPEVG</sequence>
<proteinExistence type="predicted"/>